<proteinExistence type="predicted"/>
<accession>A0ABV8KCL9</accession>
<comment type="caution">
    <text evidence="1">The sequence shown here is derived from an EMBL/GenBank/DDBJ whole genome shotgun (WGS) entry which is preliminary data.</text>
</comment>
<evidence type="ECO:0000313" key="2">
    <source>
        <dbReference type="Proteomes" id="UP001595715"/>
    </source>
</evidence>
<name>A0ABV8KCL9_9BACL</name>
<reference evidence="2" key="1">
    <citation type="journal article" date="2019" name="Int. J. Syst. Evol. Microbiol.">
        <title>The Global Catalogue of Microorganisms (GCM) 10K type strain sequencing project: providing services to taxonomists for standard genome sequencing and annotation.</title>
        <authorList>
            <consortium name="The Broad Institute Genomics Platform"/>
            <consortium name="The Broad Institute Genome Sequencing Center for Infectious Disease"/>
            <person name="Wu L."/>
            <person name="Ma J."/>
        </authorList>
    </citation>
    <scope>NUCLEOTIDE SEQUENCE [LARGE SCALE GENOMIC DNA]</scope>
    <source>
        <strain evidence="2">IBRC-M 10987</strain>
    </source>
</reference>
<dbReference type="Proteomes" id="UP001595715">
    <property type="component" value="Unassembled WGS sequence"/>
</dbReference>
<sequence length="127" mass="14368">MNEPQPIKLVYGPMEPGSHRFYLYDAFLVEENYAFHRDPMYGEIWIDRVKPLTPSGTYIKDWDGGGSILAKGIAADDVEETVRRIYRDLTGMRGFDIVTRVLMTIGIDIDMYEKKGGANGDADIDSN</sequence>
<protein>
    <submittedName>
        <fullName evidence="1">Uncharacterized protein</fullName>
    </submittedName>
</protein>
<gene>
    <name evidence="1" type="ORF">ACFOZ8_28790</name>
</gene>
<dbReference type="EMBL" id="JBHSAM010000036">
    <property type="protein sequence ID" value="MFC4103622.1"/>
    <property type="molecule type" value="Genomic_DNA"/>
</dbReference>
<organism evidence="1 2">
    <name type="scientific">Paenibacillus xanthanilyticus</name>
    <dbReference type="NCBI Taxonomy" id="1783531"/>
    <lineage>
        <taxon>Bacteria</taxon>
        <taxon>Bacillati</taxon>
        <taxon>Bacillota</taxon>
        <taxon>Bacilli</taxon>
        <taxon>Bacillales</taxon>
        <taxon>Paenibacillaceae</taxon>
        <taxon>Paenibacillus</taxon>
    </lineage>
</organism>
<evidence type="ECO:0000313" key="1">
    <source>
        <dbReference type="EMBL" id="MFC4103622.1"/>
    </source>
</evidence>
<dbReference type="RefSeq" id="WP_377722204.1">
    <property type="nucleotide sequence ID" value="NZ_JBHSAM010000036.1"/>
</dbReference>
<keyword evidence="2" id="KW-1185">Reference proteome</keyword>